<sequence>MNDNRRLNLQGKISSFSNPIGGVKYFSLSTRAIEFNTDTILISLIFSQVQTPV</sequence>
<dbReference type="Proteomes" id="UP001221642">
    <property type="component" value="Chromosome"/>
</dbReference>
<reference evidence="1 2" key="1">
    <citation type="submission" date="2023-02" db="EMBL/GenBank/DDBJ databases">
        <title>Results of the 2020 Genomic Proficiency Test for the network of European Union Reference Laboratory for Antimicrobial Resistance assessing whole genome sequencing capacities.</title>
        <authorList>
            <person name="Hoffmann M."/>
            <person name="Luo Y."/>
            <person name="Sorensen L.H."/>
            <person name="Pedersen S.K."/>
            <person name="Hendriksen R.S."/>
        </authorList>
    </citation>
    <scope>NUCLEOTIDE SEQUENCE [LARGE SCALE GENOMIC DNA]</scope>
    <source>
        <strain evidence="1 2">GENOMIC22-006</strain>
    </source>
</reference>
<name>A0ABD7XE60_ENTFL</name>
<dbReference type="AlphaFoldDB" id="A0ABD7XE60"/>
<evidence type="ECO:0000313" key="2">
    <source>
        <dbReference type="Proteomes" id="UP001221642"/>
    </source>
</evidence>
<evidence type="ECO:0000313" key="1">
    <source>
        <dbReference type="EMBL" id="WEH22794.1"/>
    </source>
</evidence>
<accession>A0ABD7XE60</accession>
<gene>
    <name evidence="1" type="ORF">P0D81_01860</name>
</gene>
<organism evidence="1 2">
    <name type="scientific">Enterococcus faecalis</name>
    <name type="common">Streptococcus faecalis</name>
    <dbReference type="NCBI Taxonomy" id="1351"/>
    <lineage>
        <taxon>Bacteria</taxon>
        <taxon>Bacillati</taxon>
        <taxon>Bacillota</taxon>
        <taxon>Bacilli</taxon>
        <taxon>Lactobacillales</taxon>
        <taxon>Enterococcaceae</taxon>
        <taxon>Enterococcus</taxon>
    </lineage>
</organism>
<proteinExistence type="predicted"/>
<protein>
    <submittedName>
        <fullName evidence="1">Uncharacterized protein</fullName>
    </submittedName>
</protein>
<dbReference type="RefSeq" id="WP_023042541.1">
    <property type="nucleotide sequence ID" value="NZ_CP119159.1"/>
</dbReference>
<dbReference type="EMBL" id="CP119159">
    <property type="protein sequence ID" value="WEH22794.1"/>
    <property type="molecule type" value="Genomic_DNA"/>
</dbReference>